<organism evidence="1">
    <name type="scientific">uncultured Spirochaetota bacterium</name>
    <dbReference type="NCBI Taxonomy" id="460511"/>
    <lineage>
        <taxon>Bacteria</taxon>
        <taxon>Pseudomonadati</taxon>
        <taxon>Spirochaetota</taxon>
        <taxon>environmental samples</taxon>
    </lineage>
</organism>
<gene>
    <name evidence="1" type="ORF">TRIP_E370089</name>
</gene>
<protein>
    <submittedName>
        <fullName evidence="1">Uncharacterized protein</fullName>
    </submittedName>
</protein>
<dbReference type="AlphaFoldDB" id="A0A652ZYL0"/>
<name>A0A652ZYL0_9SPIR</name>
<sequence length="58" mass="6666">MRRIEKRIRSLRAENGVETQDKIRRKGYEGIPALLRAVLRQGLSRGASGGFFFTRKMS</sequence>
<dbReference type="EMBL" id="UPXP01000031">
    <property type="protein sequence ID" value="VBB40876.1"/>
    <property type="molecule type" value="Genomic_DNA"/>
</dbReference>
<evidence type="ECO:0000313" key="1">
    <source>
        <dbReference type="EMBL" id="VBB40876.1"/>
    </source>
</evidence>
<accession>A0A652ZYL0</accession>
<reference evidence="1" key="1">
    <citation type="submission" date="2018-07" db="EMBL/GenBank/DDBJ databases">
        <authorList>
            <consortium name="Genoscope - CEA"/>
            <person name="William W."/>
        </authorList>
    </citation>
    <scope>NUCLEOTIDE SEQUENCE</scope>
    <source>
        <strain evidence="1">IK1</strain>
    </source>
</reference>
<proteinExistence type="predicted"/>